<keyword evidence="2" id="KW-0812">Transmembrane</keyword>
<keyword evidence="2" id="KW-0472">Membrane</keyword>
<evidence type="ECO:0008006" key="5">
    <source>
        <dbReference type="Google" id="ProtNLM"/>
    </source>
</evidence>
<feature type="coiled-coil region" evidence="1">
    <location>
        <begin position="116"/>
        <end position="177"/>
    </location>
</feature>
<proteinExistence type="predicted"/>
<evidence type="ECO:0000256" key="1">
    <source>
        <dbReference type="SAM" id="Coils"/>
    </source>
</evidence>
<dbReference type="RefSeq" id="WP_012143072.1">
    <property type="nucleotide sequence ID" value="NC_009831.1"/>
</dbReference>
<keyword evidence="4" id="KW-1185">Reference proteome</keyword>
<feature type="transmembrane region" description="Helical" evidence="2">
    <location>
        <begin position="49"/>
        <end position="71"/>
    </location>
</feature>
<dbReference type="AlphaFoldDB" id="A8FWW9"/>
<accession>A8FWW9</accession>
<sequence>MFYTENSAVRYPKGNFAMWSVYSFTGASILASIVFSMLLFLSIDDDPFMQVMFGSLAVIFELGKFFAWYEVGERQARRNYSGMIFALVFYAVLAAISIGGSVGGINSATNKAQEHANVHQSKVNAYNMQIESIEKQIELNNVAAEKYIQMERIATGVKRIQKENDKLRSEQQRLAMERDSLPLISQGSVIGLIDSLANSLNVSAQTAQLGLVVFLSVLLDFFAAFFVGLIGEENRFRYQFRHTNPVTIEGLTLQEMKAPDLLSHFKPHEASSMQYASEIEDVTAAPVTPKSAYELTIDALSTNQVNCSKRAVSKYLNISTDEVDQIFSQLFSEGIVSKKPNNHFQWHGVSESIA</sequence>
<feature type="transmembrane region" description="Helical" evidence="2">
    <location>
        <begin position="21"/>
        <end position="43"/>
    </location>
</feature>
<keyword evidence="2" id="KW-1133">Transmembrane helix</keyword>
<dbReference type="KEGG" id="sse:Ssed_2735"/>
<dbReference type="EMBL" id="CP000821">
    <property type="protein sequence ID" value="ABV37342.1"/>
    <property type="molecule type" value="Genomic_DNA"/>
</dbReference>
<evidence type="ECO:0000313" key="3">
    <source>
        <dbReference type="EMBL" id="ABV37342.1"/>
    </source>
</evidence>
<keyword evidence="1" id="KW-0175">Coiled coil</keyword>
<organism evidence="3 4">
    <name type="scientific">Shewanella sediminis (strain HAW-EB3)</name>
    <dbReference type="NCBI Taxonomy" id="425104"/>
    <lineage>
        <taxon>Bacteria</taxon>
        <taxon>Pseudomonadati</taxon>
        <taxon>Pseudomonadota</taxon>
        <taxon>Gammaproteobacteria</taxon>
        <taxon>Alteromonadales</taxon>
        <taxon>Shewanellaceae</taxon>
        <taxon>Shewanella</taxon>
    </lineage>
</organism>
<dbReference type="HOGENOM" id="CLU_068897_0_0_6"/>
<feature type="transmembrane region" description="Helical" evidence="2">
    <location>
        <begin position="209"/>
        <end position="231"/>
    </location>
</feature>
<evidence type="ECO:0000256" key="2">
    <source>
        <dbReference type="SAM" id="Phobius"/>
    </source>
</evidence>
<feature type="transmembrane region" description="Helical" evidence="2">
    <location>
        <begin position="83"/>
        <end position="105"/>
    </location>
</feature>
<evidence type="ECO:0000313" key="4">
    <source>
        <dbReference type="Proteomes" id="UP000002015"/>
    </source>
</evidence>
<name>A8FWW9_SHESH</name>
<protein>
    <recommendedName>
        <fullName evidence="5">Preprotein translocase subunit SecY</fullName>
    </recommendedName>
</protein>
<dbReference type="eggNOG" id="ENOG502Z91E">
    <property type="taxonomic scope" value="Bacteria"/>
</dbReference>
<dbReference type="Proteomes" id="UP000002015">
    <property type="component" value="Chromosome"/>
</dbReference>
<gene>
    <name evidence="3" type="ordered locus">Ssed_2735</name>
</gene>
<reference evidence="3 4" key="1">
    <citation type="submission" date="2007-08" db="EMBL/GenBank/DDBJ databases">
        <title>Complete sequence of Shewanella sediminis HAW-EB3.</title>
        <authorList>
            <consortium name="US DOE Joint Genome Institute"/>
            <person name="Copeland A."/>
            <person name="Lucas S."/>
            <person name="Lapidus A."/>
            <person name="Barry K."/>
            <person name="Glavina del Rio T."/>
            <person name="Dalin E."/>
            <person name="Tice H."/>
            <person name="Pitluck S."/>
            <person name="Chertkov O."/>
            <person name="Brettin T."/>
            <person name="Bruce D."/>
            <person name="Detter J.C."/>
            <person name="Han C."/>
            <person name="Schmutz J."/>
            <person name="Larimer F."/>
            <person name="Land M."/>
            <person name="Hauser L."/>
            <person name="Kyrpides N."/>
            <person name="Kim E."/>
            <person name="Zhao J.-S."/>
            <person name="Richardson P."/>
        </authorList>
    </citation>
    <scope>NUCLEOTIDE SEQUENCE [LARGE SCALE GENOMIC DNA]</scope>
    <source>
        <strain evidence="3 4">HAW-EB3</strain>
    </source>
</reference>
<dbReference type="OrthoDB" id="5593522at2"/>